<accession>A0A081KB43</accession>
<dbReference type="GO" id="GO:0042274">
    <property type="term" value="P:ribosomal small subunit biogenesis"/>
    <property type="evidence" value="ECO:0007669"/>
    <property type="project" value="UniProtKB-UniRule"/>
</dbReference>
<keyword evidence="9" id="KW-1185">Reference proteome</keyword>
<evidence type="ECO:0000256" key="2">
    <source>
        <dbReference type="ARBA" id="ARBA00022517"/>
    </source>
</evidence>
<keyword evidence="2 5" id="KW-0690">Ribosome biogenesis</keyword>
<comment type="domain">
    <text evidence="5">The PRC barrel domain binds ribosomal protein uS19.</text>
</comment>
<evidence type="ECO:0000256" key="4">
    <source>
        <dbReference type="ARBA" id="ARBA00023186"/>
    </source>
</evidence>
<feature type="domain" description="PRC-barrel" evidence="7">
    <location>
        <begin position="94"/>
        <end position="170"/>
    </location>
</feature>
<proteinExistence type="inferred from homology"/>
<dbReference type="InterPro" id="IPR027275">
    <property type="entry name" value="PRC-brl_dom"/>
</dbReference>
<dbReference type="Pfam" id="PF01782">
    <property type="entry name" value="RimM"/>
    <property type="match status" value="1"/>
</dbReference>
<dbReference type="GO" id="GO:0006364">
    <property type="term" value="P:rRNA processing"/>
    <property type="evidence" value="ECO:0007669"/>
    <property type="project" value="UniProtKB-UniRule"/>
</dbReference>
<dbReference type="AlphaFoldDB" id="A0A081KB43"/>
<dbReference type="InterPro" id="IPR011961">
    <property type="entry name" value="RimM"/>
</dbReference>
<evidence type="ECO:0000259" key="7">
    <source>
        <dbReference type="Pfam" id="PF05239"/>
    </source>
</evidence>
<dbReference type="eggNOG" id="COG0806">
    <property type="taxonomic scope" value="Bacteria"/>
</dbReference>
<dbReference type="GO" id="GO:0043022">
    <property type="term" value="F:ribosome binding"/>
    <property type="evidence" value="ECO:0007669"/>
    <property type="project" value="InterPro"/>
</dbReference>
<dbReference type="GO" id="GO:0005737">
    <property type="term" value="C:cytoplasm"/>
    <property type="evidence" value="ECO:0007669"/>
    <property type="project" value="UniProtKB-SubCell"/>
</dbReference>
<dbReference type="GO" id="GO:0005840">
    <property type="term" value="C:ribosome"/>
    <property type="evidence" value="ECO:0007669"/>
    <property type="project" value="InterPro"/>
</dbReference>
<dbReference type="HAMAP" id="MF_00014">
    <property type="entry name" value="Ribosome_mat_RimM"/>
    <property type="match status" value="1"/>
</dbReference>
<protein>
    <recommendedName>
        <fullName evidence="5">Ribosome maturation factor RimM</fullName>
    </recommendedName>
</protein>
<keyword evidence="3 5" id="KW-0698">rRNA processing</keyword>
<evidence type="ECO:0000256" key="3">
    <source>
        <dbReference type="ARBA" id="ARBA00022552"/>
    </source>
</evidence>
<dbReference type="Pfam" id="PF05239">
    <property type="entry name" value="PRC"/>
    <property type="match status" value="1"/>
</dbReference>
<name>A0A081KB43_9GAMM</name>
<dbReference type="Gene3D" id="2.40.30.60">
    <property type="entry name" value="RimM"/>
    <property type="match status" value="1"/>
</dbReference>
<dbReference type="PANTHER" id="PTHR33692">
    <property type="entry name" value="RIBOSOME MATURATION FACTOR RIMM"/>
    <property type="match status" value="1"/>
</dbReference>
<dbReference type="InterPro" id="IPR009000">
    <property type="entry name" value="Transl_B-barrel_sf"/>
</dbReference>
<dbReference type="InterPro" id="IPR036976">
    <property type="entry name" value="RimM_N_sf"/>
</dbReference>
<reference evidence="8 9" key="1">
    <citation type="submission" date="2014-06" db="EMBL/GenBank/DDBJ databases">
        <title>Whole Genome Sequences of Three Symbiotic Endozoicomonas Bacteria.</title>
        <authorList>
            <person name="Neave M.J."/>
            <person name="Apprill A."/>
            <person name="Voolstra C.R."/>
        </authorList>
    </citation>
    <scope>NUCLEOTIDE SEQUENCE [LARGE SCALE GENOMIC DNA]</scope>
    <source>
        <strain evidence="8 9">DSM 22380</strain>
    </source>
</reference>
<dbReference type="STRING" id="305900.GV64_12010"/>
<dbReference type="InterPro" id="IPR002676">
    <property type="entry name" value="RimM_N"/>
</dbReference>
<comment type="caution">
    <text evidence="8">The sequence shown here is derived from an EMBL/GenBank/DDBJ whole genome shotgun (WGS) entry which is preliminary data.</text>
</comment>
<dbReference type="PANTHER" id="PTHR33692:SF1">
    <property type="entry name" value="RIBOSOME MATURATION FACTOR RIMM"/>
    <property type="match status" value="1"/>
</dbReference>
<comment type="subcellular location">
    <subcellularLocation>
        <location evidence="5">Cytoplasm</location>
    </subcellularLocation>
</comment>
<evidence type="ECO:0000256" key="1">
    <source>
        <dbReference type="ARBA" id="ARBA00022490"/>
    </source>
</evidence>
<dbReference type="SUPFAM" id="SSF50346">
    <property type="entry name" value="PRC-barrel domain"/>
    <property type="match status" value="1"/>
</dbReference>
<dbReference type="Proteomes" id="UP000027997">
    <property type="component" value="Unassembled WGS sequence"/>
</dbReference>
<evidence type="ECO:0000256" key="5">
    <source>
        <dbReference type="HAMAP-Rule" id="MF_00014"/>
    </source>
</evidence>
<gene>
    <name evidence="5" type="primary">rimM</name>
    <name evidence="8" type="ORF">GV64_12010</name>
</gene>
<evidence type="ECO:0000313" key="8">
    <source>
        <dbReference type="EMBL" id="KEI71369.1"/>
    </source>
</evidence>
<dbReference type="SUPFAM" id="SSF50447">
    <property type="entry name" value="Translation proteins"/>
    <property type="match status" value="1"/>
</dbReference>
<keyword evidence="4 5" id="KW-0143">Chaperone</keyword>
<keyword evidence="1 5" id="KW-0963">Cytoplasm</keyword>
<comment type="subunit">
    <text evidence="5">Binds ribosomal protein uS19.</text>
</comment>
<organism evidence="8 9">
    <name type="scientific">Endozoicomonas elysicola</name>
    <dbReference type="NCBI Taxonomy" id="305900"/>
    <lineage>
        <taxon>Bacteria</taxon>
        <taxon>Pseudomonadati</taxon>
        <taxon>Pseudomonadota</taxon>
        <taxon>Gammaproteobacteria</taxon>
        <taxon>Oceanospirillales</taxon>
        <taxon>Endozoicomonadaceae</taxon>
        <taxon>Endozoicomonas</taxon>
    </lineage>
</organism>
<feature type="domain" description="RimM N-terminal" evidence="6">
    <location>
        <begin position="6"/>
        <end position="86"/>
    </location>
</feature>
<dbReference type="NCBIfam" id="TIGR02273">
    <property type="entry name" value="16S_RimM"/>
    <property type="match status" value="1"/>
</dbReference>
<sequence length="175" mass="19818">MKRIALGHIASVYGVKGWLKIHSNTSPMENILNYPRWILDRDGQLMTVEIDQARPHGKGLVAHIVGCDDRELARSYCGSEITINADEMPEPEDDEIYWHQLESLDVFSRNAEGDNILLGKVSHLMETGANDVLVIRPSKGSIDRRERLVPWLTGSVVLDVNPEKGFIRVDWDPEF</sequence>
<comment type="function">
    <text evidence="5">An accessory protein needed during the final step in the assembly of 30S ribosomal subunit, possibly for assembly of the head region. Essential for efficient processing of 16S rRNA. May be needed both before and after RbfA during the maturation of 16S rRNA. It has affinity for free ribosomal 30S subunits but not for 70S ribosomes.</text>
</comment>
<comment type="similarity">
    <text evidence="5">Belongs to the RimM family.</text>
</comment>
<evidence type="ECO:0000259" key="6">
    <source>
        <dbReference type="Pfam" id="PF01782"/>
    </source>
</evidence>
<dbReference type="EMBL" id="JOJP01000001">
    <property type="protein sequence ID" value="KEI71369.1"/>
    <property type="molecule type" value="Genomic_DNA"/>
</dbReference>
<evidence type="ECO:0000313" key="9">
    <source>
        <dbReference type="Proteomes" id="UP000027997"/>
    </source>
</evidence>
<dbReference type="Gene3D" id="2.30.30.240">
    <property type="entry name" value="PRC-barrel domain"/>
    <property type="match status" value="1"/>
</dbReference>
<dbReference type="InterPro" id="IPR011033">
    <property type="entry name" value="PRC_barrel-like_sf"/>
</dbReference>